<keyword evidence="2" id="KW-1185">Reference proteome</keyword>
<reference evidence="1 2" key="1">
    <citation type="submission" date="2020-08" db="EMBL/GenBank/DDBJ databases">
        <title>Sequencing the genomes of 1000 actinobacteria strains.</title>
        <authorList>
            <person name="Klenk H.-P."/>
        </authorList>
    </citation>
    <scope>NUCLEOTIDE SEQUENCE [LARGE SCALE GENOMIC DNA]</scope>
    <source>
        <strain evidence="1 2">DSM 45362</strain>
    </source>
</reference>
<gene>
    <name evidence="1" type="ORF">F4553_003050</name>
</gene>
<name>A0A841BS83_9ACTN</name>
<proteinExistence type="predicted"/>
<comment type="caution">
    <text evidence="1">The sequence shown here is derived from an EMBL/GenBank/DDBJ whole genome shotgun (WGS) entry which is preliminary data.</text>
</comment>
<evidence type="ECO:0000313" key="2">
    <source>
        <dbReference type="Proteomes" id="UP000587527"/>
    </source>
</evidence>
<dbReference type="AlphaFoldDB" id="A0A841BS83"/>
<dbReference type="EMBL" id="JACHMN010000002">
    <property type="protein sequence ID" value="MBB5869671.1"/>
    <property type="molecule type" value="Genomic_DNA"/>
</dbReference>
<accession>A0A841BS83</accession>
<evidence type="ECO:0000313" key="1">
    <source>
        <dbReference type="EMBL" id="MBB5869671.1"/>
    </source>
</evidence>
<protein>
    <submittedName>
        <fullName evidence="1">Uncharacterized protein</fullName>
    </submittedName>
</protein>
<organism evidence="1 2">
    <name type="scientific">Allocatelliglobosispora scoriae</name>
    <dbReference type="NCBI Taxonomy" id="643052"/>
    <lineage>
        <taxon>Bacteria</taxon>
        <taxon>Bacillati</taxon>
        <taxon>Actinomycetota</taxon>
        <taxon>Actinomycetes</taxon>
        <taxon>Micromonosporales</taxon>
        <taxon>Micromonosporaceae</taxon>
        <taxon>Allocatelliglobosispora</taxon>
    </lineage>
</organism>
<sequence>MTARTLAMTCDAQHCEDSRPCIGPADAVTIRAAAGDASTGCVLHGAVMLASLIGARVYPCRVNGAAIAVFELAQTLPPFAWRDQDTPERAARLFDQHTRGTR</sequence>
<dbReference type="RefSeq" id="WP_246466348.1">
    <property type="nucleotide sequence ID" value="NZ_JACHMN010000002.1"/>
</dbReference>
<dbReference type="Proteomes" id="UP000587527">
    <property type="component" value="Unassembled WGS sequence"/>
</dbReference>